<protein>
    <submittedName>
        <fullName evidence="1">Uncharacterized protein</fullName>
    </submittedName>
</protein>
<dbReference type="AlphaFoldDB" id="A0A9J5YD36"/>
<accession>A0A9J5YD36</accession>
<gene>
    <name evidence="1" type="ORF">H5410_039253</name>
</gene>
<comment type="caution">
    <text evidence="1">The sequence shown here is derived from an EMBL/GenBank/DDBJ whole genome shotgun (WGS) entry which is preliminary data.</text>
</comment>
<evidence type="ECO:0000313" key="1">
    <source>
        <dbReference type="EMBL" id="KAG5598021.1"/>
    </source>
</evidence>
<name>A0A9J5YD36_SOLCO</name>
<sequence length="112" mass="13140">MKLLSAIIKEYNDSVNISMELLLPELASQERMLKQKENTNASTGECSRMNKEVGSLKNTRCKYSRLKRKVALIEKQYKNHPKKLIIQLIRFVNRFTKLAKLNKQSIKDMNWP</sequence>
<organism evidence="1 2">
    <name type="scientific">Solanum commersonii</name>
    <name type="common">Commerson's wild potato</name>
    <name type="synonym">Commerson's nightshade</name>
    <dbReference type="NCBI Taxonomy" id="4109"/>
    <lineage>
        <taxon>Eukaryota</taxon>
        <taxon>Viridiplantae</taxon>
        <taxon>Streptophyta</taxon>
        <taxon>Embryophyta</taxon>
        <taxon>Tracheophyta</taxon>
        <taxon>Spermatophyta</taxon>
        <taxon>Magnoliopsida</taxon>
        <taxon>eudicotyledons</taxon>
        <taxon>Gunneridae</taxon>
        <taxon>Pentapetalae</taxon>
        <taxon>asterids</taxon>
        <taxon>lamiids</taxon>
        <taxon>Solanales</taxon>
        <taxon>Solanaceae</taxon>
        <taxon>Solanoideae</taxon>
        <taxon>Solaneae</taxon>
        <taxon>Solanum</taxon>
    </lineage>
</organism>
<dbReference type="EMBL" id="JACXVP010000007">
    <property type="protein sequence ID" value="KAG5598021.1"/>
    <property type="molecule type" value="Genomic_DNA"/>
</dbReference>
<dbReference type="Proteomes" id="UP000824120">
    <property type="component" value="Chromosome 7"/>
</dbReference>
<keyword evidence="2" id="KW-1185">Reference proteome</keyword>
<evidence type="ECO:0000313" key="2">
    <source>
        <dbReference type="Proteomes" id="UP000824120"/>
    </source>
</evidence>
<reference evidence="1 2" key="1">
    <citation type="submission" date="2020-09" db="EMBL/GenBank/DDBJ databases">
        <title>De no assembly of potato wild relative species, Solanum commersonii.</title>
        <authorList>
            <person name="Cho K."/>
        </authorList>
    </citation>
    <scope>NUCLEOTIDE SEQUENCE [LARGE SCALE GENOMIC DNA]</scope>
    <source>
        <strain evidence="1">LZ3.2</strain>
        <tissue evidence="1">Leaf</tissue>
    </source>
</reference>
<proteinExistence type="predicted"/>
<dbReference type="OrthoDB" id="1327503at2759"/>